<gene>
    <name evidence="1" type="ORF">IQ276_08565</name>
</gene>
<reference evidence="1" key="1">
    <citation type="submission" date="2020-10" db="EMBL/GenBank/DDBJ databases">
        <authorList>
            <person name="Castelo-Branco R."/>
            <person name="Eusebio N."/>
            <person name="Adriana R."/>
            <person name="Vieira A."/>
            <person name="Brugerolle De Fraissinette N."/>
            <person name="Rezende De Castro R."/>
            <person name="Schneider M.P."/>
            <person name="Vasconcelos V."/>
            <person name="Leao P.N."/>
        </authorList>
    </citation>
    <scope>NUCLEOTIDE SEQUENCE</scope>
    <source>
        <strain evidence="1">LEGE 12446</strain>
    </source>
</reference>
<accession>A0A8J6ZJU6</accession>
<dbReference type="InterPro" id="IPR046056">
    <property type="entry name" value="DUF6014"/>
</dbReference>
<dbReference type="Proteomes" id="UP000622533">
    <property type="component" value="Unassembled WGS sequence"/>
</dbReference>
<evidence type="ECO:0000313" key="1">
    <source>
        <dbReference type="EMBL" id="MBE9022479.1"/>
    </source>
</evidence>
<name>A0A8J6ZJU6_DESMC</name>
<comment type="caution">
    <text evidence="1">The sequence shown here is derived from an EMBL/GenBank/DDBJ whole genome shotgun (WGS) entry which is preliminary data.</text>
</comment>
<dbReference type="Pfam" id="PF19477">
    <property type="entry name" value="DUF6014"/>
    <property type="match status" value="1"/>
</dbReference>
<organism evidence="1 2">
    <name type="scientific">Desmonostoc muscorum LEGE 12446</name>
    <dbReference type="NCBI Taxonomy" id="1828758"/>
    <lineage>
        <taxon>Bacteria</taxon>
        <taxon>Bacillati</taxon>
        <taxon>Cyanobacteriota</taxon>
        <taxon>Cyanophyceae</taxon>
        <taxon>Nostocales</taxon>
        <taxon>Nostocaceae</taxon>
        <taxon>Desmonostoc</taxon>
    </lineage>
</organism>
<dbReference type="AlphaFoldDB" id="A0A8J6ZJU6"/>
<proteinExistence type="predicted"/>
<dbReference type="RefSeq" id="WP_193915181.1">
    <property type="nucleotide sequence ID" value="NZ_JADEXS020000001.1"/>
</dbReference>
<evidence type="ECO:0000313" key="2">
    <source>
        <dbReference type="Proteomes" id="UP000622533"/>
    </source>
</evidence>
<dbReference type="EMBL" id="JADEXS010000082">
    <property type="protein sequence ID" value="MBE9022479.1"/>
    <property type="molecule type" value="Genomic_DNA"/>
</dbReference>
<keyword evidence="2" id="KW-1185">Reference proteome</keyword>
<protein>
    <submittedName>
        <fullName evidence="1">Uncharacterized protein</fullName>
    </submittedName>
</protein>
<sequence length="394" mass="45024">MPQLTLVQPKISSDEELNIAHQIIWSLEQNNLNNTILLLERLSEGRMFPQPWIQATKYALKNEDWSVLSEGFIRKEFIGTDGYFLLIAPHQLSYEEGGVIKLSAILGKVMPIDCVPLKDIEEQVLNVFGKLLQPITEIIPFTCLFACSRFYSEDSEAFIVPESWMIPGSLEGPVINNLARHRQRFHQVVRRNIPLIFEPETANLLLDSLADETIGSQRQHIEYQYHDAGHATGLGIKRKIQDKLLSTYWFAGIEEWRADSVEFDLAIRTMPNAEVGKLIAANLCLRFGIDAQRWGGYDYDTHATSSLFNLEYLFRSSAMHIKKDKLALRNPDYQSLVKAIEMQRAEAVSITREELFLEHPTGILGCYHSIKVHQSTKEIFRKFIVGASKDTLEN</sequence>